<dbReference type="EMBL" id="WJBH02000290">
    <property type="protein sequence ID" value="KAI9549691.1"/>
    <property type="molecule type" value="Genomic_DNA"/>
</dbReference>
<keyword evidence="2" id="KW-1185">Reference proteome</keyword>
<organism evidence="1 2">
    <name type="scientific">Daphnia sinensis</name>
    <dbReference type="NCBI Taxonomy" id="1820382"/>
    <lineage>
        <taxon>Eukaryota</taxon>
        <taxon>Metazoa</taxon>
        <taxon>Ecdysozoa</taxon>
        <taxon>Arthropoda</taxon>
        <taxon>Crustacea</taxon>
        <taxon>Branchiopoda</taxon>
        <taxon>Diplostraca</taxon>
        <taxon>Cladocera</taxon>
        <taxon>Anomopoda</taxon>
        <taxon>Daphniidae</taxon>
        <taxon>Daphnia</taxon>
        <taxon>Daphnia similis group</taxon>
    </lineage>
</organism>
<accession>A0AAD5PK12</accession>
<sequence>MALPIDVDEWAQQPIGPHELPVGASTASRHRAKVARLYEEIVKLYLGKDVRIPEGSEHDVFLHRQPGPVKREPRDDEALTRKALNQRHHRERFWAASKEVGDLYDAEVPWREWPVSVKNWLRRHATYTPRPVRAPMPEWEFVDEPALVPEPAPVAQPAPGESVASGSGFRSILDEPYLPYSSPYGHGLWLFM</sequence>
<evidence type="ECO:0000313" key="2">
    <source>
        <dbReference type="Proteomes" id="UP000820818"/>
    </source>
</evidence>
<gene>
    <name evidence="1" type="ORF">GHT06_003877</name>
</gene>
<dbReference type="Proteomes" id="UP000820818">
    <property type="component" value="Unassembled WGS sequence"/>
</dbReference>
<dbReference type="AlphaFoldDB" id="A0AAD5PK12"/>
<name>A0AAD5PK12_9CRUS</name>
<protein>
    <submittedName>
        <fullName evidence="1">Uncharacterized protein</fullName>
    </submittedName>
</protein>
<evidence type="ECO:0000313" key="1">
    <source>
        <dbReference type="EMBL" id="KAI9549691.1"/>
    </source>
</evidence>
<proteinExistence type="predicted"/>
<comment type="caution">
    <text evidence="1">The sequence shown here is derived from an EMBL/GenBank/DDBJ whole genome shotgun (WGS) entry which is preliminary data.</text>
</comment>
<reference evidence="1" key="1">
    <citation type="submission" date="2022-05" db="EMBL/GenBank/DDBJ databases">
        <title>A multi-omics perspective on studying reproductive biology in Daphnia sinensis.</title>
        <authorList>
            <person name="Jia J."/>
        </authorList>
    </citation>
    <scope>NUCLEOTIDE SEQUENCE</scope>
    <source>
        <strain evidence="1">WSL</strain>
    </source>
</reference>